<reference evidence="1 2" key="1">
    <citation type="journal article" date="2021" name="Hortic Res">
        <title>High-quality reference genome and annotation aids understanding of berry development for evergreen blueberry (Vaccinium darrowii).</title>
        <authorList>
            <person name="Yu J."/>
            <person name="Hulse-Kemp A.M."/>
            <person name="Babiker E."/>
            <person name="Staton M."/>
        </authorList>
    </citation>
    <scope>NUCLEOTIDE SEQUENCE [LARGE SCALE GENOMIC DNA]</scope>
    <source>
        <strain evidence="2">cv. NJ 8807/NJ 8810</strain>
        <tissue evidence="1">Young leaf</tissue>
    </source>
</reference>
<name>A0ACB7Z1V3_9ERIC</name>
<proteinExistence type="predicted"/>
<evidence type="ECO:0000313" key="1">
    <source>
        <dbReference type="EMBL" id="KAH7859225.1"/>
    </source>
</evidence>
<keyword evidence="2" id="KW-1185">Reference proteome</keyword>
<sequence>MTVEECSSNGGRGGGGGGYGFSSGGGAGGRYGGDGGGGRGGLGGLGEYAMDWDWVMAHPPLRSRGRGGALGGGRFRAEPEVEESGSEVEESGTDVEVDDESLTREEVEEQEDAADTLIVSAFVERWHPETNSFHFDFGETGPTLDNVEQLLGIPTYGLAVQQEDARDAKTLLRDLLCVSENEAKNALVEAKRGQASEKKRKLTGGKGVAVVVEVKVAMEVEWRDLVSLWFKKFGSTVMKSDEEDGFA</sequence>
<dbReference type="EMBL" id="CM037153">
    <property type="protein sequence ID" value="KAH7859225.1"/>
    <property type="molecule type" value="Genomic_DNA"/>
</dbReference>
<comment type="caution">
    <text evidence="1">The sequence shown here is derived from an EMBL/GenBank/DDBJ whole genome shotgun (WGS) entry which is preliminary data.</text>
</comment>
<accession>A0ACB7Z1V3</accession>
<organism evidence="1 2">
    <name type="scientific">Vaccinium darrowii</name>
    <dbReference type="NCBI Taxonomy" id="229202"/>
    <lineage>
        <taxon>Eukaryota</taxon>
        <taxon>Viridiplantae</taxon>
        <taxon>Streptophyta</taxon>
        <taxon>Embryophyta</taxon>
        <taxon>Tracheophyta</taxon>
        <taxon>Spermatophyta</taxon>
        <taxon>Magnoliopsida</taxon>
        <taxon>eudicotyledons</taxon>
        <taxon>Gunneridae</taxon>
        <taxon>Pentapetalae</taxon>
        <taxon>asterids</taxon>
        <taxon>Ericales</taxon>
        <taxon>Ericaceae</taxon>
        <taxon>Vaccinioideae</taxon>
        <taxon>Vaccinieae</taxon>
        <taxon>Vaccinium</taxon>
    </lineage>
</organism>
<gene>
    <name evidence="1" type="ORF">Vadar_033350</name>
</gene>
<dbReference type="Proteomes" id="UP000828048">
    <property type="component" value="Chromosome 3"/>
</dbReference>
<protein>
    <submittedName>
        <fullName evidence="1">Uncharacterized protein</fullName>
    </submittedName>
</protein>
<evidence type="ECO:0000313" key="2">
    <source>
        <dbReference type="Proteomes" id="UP000828048"/>
    </source>
</evidence>